<evidence type="ECO:0000256" key="1">
    <source>
        <dbReference type="SAM" id="Phobius"/>
    </source>
</evidence>
<protein>
    <recommendedName>
        <fullName evidence="2">DUF6535 domain-containing protein</fullName>
    </recommendedName>
</protein>
<feature type="domain" description="DUF6535" evidence="2">
    <location>
        <begin position="6"/>
        <end position="108"/>
    </location>
</feature>
<comment type="caution">
    <text evidence="3">The sequence shown here is derived from an EMBL/GenBank/DDBJ whole genome shotgun (WGS) entry which is preliminary data.</text>
</comment>
<feature type="transmembrane region" description="Helical" evidence="1">
    <location>
        <begin position="90"/>
        <end position="108"/>
    </location>
</feature>
<evidence type="ECO:0000313" key="3">
    <source>
        <dbReference type="EMBL" id="KAK7470133.1"/>
    </source>
</evidence>
<evidence type="ECO:0000259" key="2">
    <source>
        <dbReference type="Pfam" id="PF20153"/>
    </source>
</evidence>
<keyword evidence="1" id="KW-0472">Membrane</keyword>
<organism evidence="3 4">
    <name type="scientific">Marasmiellus scandens</name>
    <dbReference type="NCBI Taxonomy" id="2682957"/>
    <lineage>
        <taxon>Eukaryota</taxon>
        <taxon>Fungi</taxon>
        <taxon>Dikarya</taxon>
        <taxon>Basidiomycota</taxon>
        <taxon>Agaricomycotina</taxon>
        <taxon>Agaricomycetes</taxon>
        <taxon>Agaricomycetidae</taxon>
        <taxon>Agaricales</taxon>
        <taxon>Marasmiineae</taxon>
        <taxon>Omphalotaceae</taxon>
        <taxon>Marasmiellus</taxon>
    </lineage>
</organism>
<sequence>MSNGTTAEFQSLPEDKPATSSIICNALWFLSLALALTCSLLATFVQQWTRDFIHKTTLRPSPVRHARMLAFMYFGMRDFGMHTFVDMIPILLHVSLVFFFTGLVSFLIPVNRPLAYLMATILVIFLAIYIGLTCLPLLYLNAPYRTPFSSVLWRLGNNIGSLLARRHELSKQELSLTEAMLDESVLNTVERDQQALVYTVNSLTDDEELLPFIEAIPDAVYGPSGVRVANREMLMPLLHSLDPDVNIISRIGELIQKASHWTDRDHPDPSEPACSRALWSLALMLIQEPQPQVQLERSNSRVYFFDSKVISLLLSSHHLRREYVLSAVAAINLSRMLNLKYCVGMITRMLSSTDNPRHLLERVLLAKTIWRGVDLANSRLPHYPYIHSHCNEMSDLLYRASTSVEEYISDIREILSQLESDKCWIVSRLYILVHYLGYCSRERILPHELDVMCKTILPHLAVEVSDQEWIDTCNSFIRNYDSINPNLNSLTDELMFHWMRVIFSMRQTLSDHPFSAGCRKRVLDYLSRRIVDKEAVRNLWGRCELELLGSVHLSPGQNAIQACILKDLQVDVDHRDISLKAIWVLAISLCEPRDDGFVKWFQPPALREAHFKFAQDAIFPSVKTLLDSISCAEYMSAPVFYLKKSNHRALIQTILIEYLPELGRVPVPDSQQRALWTFGQYFTTSLYTAVLSRFISISCNNKAANHLDACRIVFHYLYNYQGDIHESSQVLFARSVSQLTDTVISAQFEPVHLSEVLDAVWGISPSWTWITSRTCAHIIAQAINRYKNSVEIAYNEGSERLRSRCEEVLGARPELAILNPDALVEFPLSAQMLGIPATPVSGSAPNRTNTL</sequence>
<feature type="transmembrane region" description="Helical" evidence="1">
    <location>
        <begin position="115"/>
        <end position="140"/>
    </location>
</feature>
<proteinExistence type="predicted"/>
<reference evidence="3 4" key="1">
    <citation type="submission" date="2024-01" db="EMBL/GenBank/DDBJ databases">
        <title>A draft genome for the cacao thread blight pathogen Marasmiellus scandens.</title>
        <authorList>
            <person name="Baruah I.K."/>
            <person name="Leung J."/>
            <person name="Bukari Y."/>
            <person name="Amoako-Attah I."/>
            <person name="Meinhardt L.W."/>
            <person name="Bailey B.A."/>
            <person name="Cohen S.P."/>
        </authorList>
    </citation>
    <scope>NUCLEOTIDE SEQUENCE [LARGE SCALE GENOMIC DNA]</scope>
    <source>
        <strain evidence="3 4">GH-19</strain>
    </source>
</reference>
<evidence type="ECO:0000313" key="4">
    <source>
        <dbReference type="Proteomes" id="UP001498398"/>
    </source>
</evidence>
<accession>A0ABR1K4U2</accession>
<keyword evidence="4" id="KW-1185">Reference proteome</keyword>
<keyword evidence="1" id="KW-0812">Transmembrane</keyword>
<feature type="transmembrane region" description="Helical" evidence="1">
    <location>
        <begin position="20"/>
        <end position="45"/>
    </location>
</feature>
<gene>
    <name evidence="3" type="ORF">VKT23_001572</name>
</gene>
<dbReference type="Pfam" id="PF20153">
    <property type="entry name" value="DUF6535"/>
    <property type="match status" value="1"/>
</dbReference>
<dbReference type="EMBL" id="JBANRG010000002">
    <property type="protein sequence ID" value="KAK7470133.1"/>
    <property type="molecule type" value="Genomic_DNA"/>
</dbReference>
<dbReference type="InterPro" id="IPR045338">
    <property type="entry name" value="DUF6535"/>
</dbReference>
<dbReference type="Proteomes" id="UP001498398">
    <property type="component" value="Unassembled WGS sequence"/>
</dbReference>
<name>A0ABR1K4U2_9AGAR</name>
<keyword evidence="1" id="KW-1133">Transmembrane helix</keyword>